<dbReference type="Proteomes" id="UP000256899">
    <property type="component" value="Unassembled WGS sequence"/>
</dbReference>
<comment type="caution">
    <text evidence="2">The sequence shown here is derived from an EMBL/GenBank/DDBJ whole genome shotgun (WGS) entry which is preliminary data.</text>
</comment>
<dbReference type="InterPro" id="IPR012338">
    <property type="entry name" value="Beta-lactam/transpept-like"/>
</dbReference>
<dbReference type="PANTHER" id="PTHR43283">
    <property type="entry name" value="BETA-LACTAMASE-RELATED"/>
    <property type="match status" value="1"/>
</dbReference>
<name>A0A3E0TY83_9GAMM</name>
<organism evidence="2 3">
    <name type="scientific">Thalassotalea euphylliae</name>
    <dbReference type="NCBI Taxonomy" id="1655234"/>
    <lineage>
        <taxon>Bacteria</taxon>
        <taxon>Pseudomonadati</taxon>
        <taxon>Pseudomonadota</taxon>
        <taxon>Gammaproteobacteria</taxon>
        <taxon>Alteromonadales</taxon>
        <taxon>Colwelliaceae</taxon>
        <taxon>Thalassotalea</taxon>
    </lineage>
</organism>
<reference evidence="3" key="1">
    <citation type="submission" date="2018-08" db="EMBL/GenBank/DDBJ databases">
        <title>Thalassotalea euphylliae genome.</title>
        <authorList>
            <person name="Summers S."/>
            <person name="Rice S.A."/>
            <person name="Freckelton M.L."/>
            <person name="Nedved B.T."/>
            <person name="Hadfield M.G."/>
        </authorList>
    </citation>
    <scope>NUCLEOTIDE SEQUENCE [LARGE SCALE GENOMIC DNA]</scope>
    <source>
        <strain evidence="3">H3</strain>
    </source>
</reference>
<dbReference type="Pfam" id="PF00144">
    <property type="entry name" value="Beta-lactamase"/>
    <property type="match status" value="1"/>
</dbReference>
<proteinExistence type="predicted"/>
<dbReference type="PANTHER" id="PTHR43283:SF14">
    <property type="entry name" value="BLL8153 PROTEIN"/>
    <property type="match status" value="1"/>
</dbReference>
<keyword evidence="3" id="KW-1185">Reference proteome</keyword>
<dbReference type="AlphaFoldDB" id="A0A3E0TY83"/>
<sequence length="400" mass="43937">MWKWIGVVVAVIIAGVTGYWLSLDKNIRYLMLNQPESTNVLFWTTAQRDAGFQTLEKLDVIPFNIIEKGKLSHELAIEQPLVVADDAIEKFFKEQRIAGLVVLQNGELRYEKYGLGLTSDDKWTSFSVAKSVTSTLVGAAIKDGYINSLEDKITDYIPDLKGSAYEDVTLAQVLTMTSGVAWDEDYEDPNSDASKFNFHTPEPGIDATVSYMHLLGRANPAGTTFVYSTGETGLIGLLVSNATGKSLASYLSEKVWSKLPVQQDASWLLGPTNQEISGCCIQATTRDFALFGDFVLNGAQVNGASIVPEDWFASATTNQVELGEGDGYGFQWWTSAKGHFEGKGIFGQGLYIDPEHQLVIAVNANWEGAMTPASYQSRKAMYQYFAELFANNSDNKVASN</sequence>
<dbReference type="GO" id="GO:0016787">
    <property type="term" value="F:hydrolase activity"/>
    <property type="evidence" value="ECO:0007669"/>
    <property type="project" value="UniProtKB-KW"/>
</dbReference>
<dbReference type="InterPro" id="IPR050789">
    <property type="entry name" value="Diverse_Enzym_Activities"/>
</dbReference>
<dbReference type="EMBL" id="QUOT01000001">
    <property type="protein sequence ID" value="REL29323.1"/>
    <property type="molecule type" value="Genomic_DNA"/>
</dbReference>
<evidence type="ECO:0000313" key="2">
    <source>
        <dbReference type="EMBL" id="REL29323.1"/>
    </source>
</evidence>
<feature type="domain" description="Beta-lactamase-related" evidence="1">
    <location>
        <begin position="85"/>
        <end position="373"/>
    </location>
</feature>
<dbReference type="Gene3D" id="3.40.710.10">
    <property type="entry name" value="DD-peptidase/beta-lactamase superfamily"/>
    <property type="match status" value="1"/>
</dbReference>
<keyword evidence="2" id="KW-0378">Hydrolase</keyword>
<dbReference type="RefSeq" id="WP_116013161.1">
    <property type="nucleotide sequence ID" value="NZ_QUOT01000001.1"/>
</dbReference>
<accession>A0A3E0TY83</accession>
<evidence type="ECO:0000259" key="1">
    <source>
        <dbReference type="Pfam" id="PF00144"/>
    </source>
</evidence>
<protein>
    <submittedName>
        <fullName evidence="2">Class C beta-lactamase-related serine hydrolase</fullName>
    </submittedName>
</protein>
<gene>
    <name evidence="2" type="ORF">DXX94_00495</name>
</gene>
<evidence type="ECO:0000313" key="3">
    <source>
        <dbReference type="Proteomes" id="UP000256899"/>
    </source>
</evidence>
<dbReference type="SUPFAM" id="SSF56601">
    <property type="entry name" value="beta-lactamase/transpeptidase-like"/>
    <property type="match status" value="1"/>
</dbReference>
<dbReference type="InterPro" id="IPR001466">
    <property type="entry name" value="Beta-lactam-related"/>
</dbReference>